<protein>
    <recommendedName>
        <fullName evidence="3">ORC1/DEAH AAA+ ATPase domain-containing protein</fullName>
    </recommendedName>
</protein>
<dbReference type="AlphaFoldDB" id="A0A8J7U2H5"/>
<dbReference type="InterPro" id="IPR049945">
    <property type="entry name" value="AAA_22"/>
</dbReference>
<proteinExistence type="predicted"/>
<dbReference type="Pfam" id="PF13401">
    <property type="entry name" value="AAA_22"/>
    <property type="match status" value="1"/>
</dbReference>
<organism evidence="5 6">
    <name type="scientific">Acanthopleuribacter pedis</name>
    <dbReference type="NCBI Taxonomy" id="442870"/>
    <lineage>
        <taxon>Bacteria</taxon>
        <taxon>Pseudomonadati</taxon>
        <taxon>Acidobacteriota</taxon>
        <taxon>Holophagae</taxon>
        <taxon>Acanthopleuribacterales</taxon>
        <taxon>Acanthopleuribacteraceae</taxon>
        <taxon>Acanthopleuribacter</taxon>
    </lineage>
</organism>
<evidence type="ECO:0000313" key="4">
    <source>
        <dbReference type="EMBL" id="MBO1317295.1"/>
    </source>
</evidence>
<evidence type="ECO:0000259" key="3">
    <source>
        <dbReference type="Pfam" id="PF13401"/>
    </source>
</evidence>
<dbReference type="Proteomes" id="UP000664417">
    <property type="component" value="Unassembled WGS sequence"/>
</dbReference>
<sequence>MSFVINRWVRGKDFVGRGEHLEALRQEGLRTSWILGNRRVGKSSLLRQVEWLCREGYWPDQMALYWDLQGSGNVEGLRDSFLEALEDAEEVAEELDLDLDALEEATFQELINRFRRRVKTLKGKRCYLLIDECEELVDVAAGEPAVLAVFRKLTHGSRNLTIVMAGSMRMYDLDESQARTSPFLPDFLPPRLLGPFSEEESLKVLMSKGLEETVSRDIHRLTLGNPHLVALLGEHYERHGDLDLVLEEIKHGKAAFYFFNSNFMCLPDEMRAWWEAGNAAAQIAALPVNHPHFAYVRQSALAVERDGRVHISPLLQWLETGGLDPATAPQPPVANASPGPAPPRAEDPVFQLLRGFARRDKPLSAMMPAQLLAADDPAEWIQSAQEPPSLELVQSLRDPEITPDMILAGATPEYLNQVSGDARTQVYLVGLYLYHRFVGHAPGESYGDLWERAGFLAENDIVLSDAEVARFPDRRLAMVTARCLKVRPDSRYSALSALETDLKTVF</sequence>
<keyword evidence="1" id="KW-0175">Coiled coil</keyword>
<dbReference type="PANTHER" id="PTHR34301">
    <property type="entry name" value="DNA-BINDING PROTEIN-RELATED"/>
    <property type="match status" value="1"/>
</dbReference>
<dbReference type="RefSeq" id="WP_207856532.1">
    <property type="nucleotide sequence ID" value="NZ_JAFREP010000002.1"/>
</dbReference>
<dbReference type="GO" id="GO:0016887">
    <property type="term" value="F:ATP hydrolysis activity"/>
    <property type="evidence" value="ECO:0007669"/>
    <property type="project" value="InterPro"/>
</dbReference>
<feature type="region of interest" description="Disordered" evidence="2">
    <location>
        <begin position="322"/>
        <end position="344"/>
    </location>
</feature>
<evidence type="ECO:0000313" key="6">
    <source>
        <dbReference type="Proteomes" id="UP000664417"/>
    </source>
</evidence>
<evidence type="ECO:0000313" key="5">
    <source>
        <dbReference type="EMBL" id="MBO1318602.1"/>
    </source>
</evidence>
<dbReference type="EMBL" id="JAFREP010000006">
    <property type="protein sequence ID" value="MBO1318602.1"/>
    <property type="molecule type" value="Genomic_DNA"/>
</dbReference>
<evidence type="ECO:0000256" key="1">
    <source>
        <dbReference type="SAM" id="Coils"/>
    </source>
</evidence>
<dbReference type="InterPro" id="IPR027417">
    <property type="entry name" value="P-loop_NTPase"/>
</dbReference>
<dbReference type="Gene3D" id="3.40.50.300">
    <property type="entry name" value="P-loop containing nucleotide triphosphate hydrolases"/>
    <property type="match status" value="1"/>
</dbReference>
<reference evidence="5" key="1">
    <citation type="submission" date="2021-03" db="EMBL/GenBank/DDBJ databases">
        <authorList>
            <person name="Wang G."/>
        </authorList>
    </citation>
    <scope>NUCLEOTIDE SEQUENCE</scope>
    <source>
        <strain evidence="5">KCTC 12899</strain>
    </source>
</reference>
<dbReference type="EMBL" id="JAFREP010000002">
    <property type="protein sequence ID" value="MBO1317295.1"/>
    <property type="molecule type" value="Genomic_DNA"/>
</dbReference>
<keyword evidence="6" id="KW-1185">Reference proteome</keyword>
<feature type="coiled-coil region" evidence="1">
    <location>
        <begin position="78"/>
        <end position="105"/>
    </location>
</feature>
<dbReference type="SUPFAM" id="SSF52540">
    <property type="entry name" value="P-loop containing nucleoside triphosphate hydrolases"/>
    <property type="match status" value="1"/>
</dbReference>
<dbReference type="PANTHER" id="PTHR34301:SF8">
    <property type="entry name" value="ATPASE DOMAIN-CONTAINING PROTEIN"/>
    <property type="match status" value="1"/>
</dbReference>
<accession>A0A8J7U2H5</accession>
<name>A0A8J7U2H5_9BACT</name>
<gene>
    <name evidence="4" type="ORF">J3U88_02400</name>
    <name evidence="5" type="ORF">J3U88_09040</name>
</gene>
<feature type="domain" description="ORC1/DEAH AAA+ ATPase" evidence="3">
    <location>
        <begin position="34"/>
        <end position="167"/>
    </location>
</feature>
<comment type="caution">
    <text evidence="5">The sequence shown here is derived from an EMBL/GenBank/DDBJ whole genome shotgun (WGS) entry which is preliminary data.</text>
</comment>
<evidence type="ECO:0000256" key="2">
    <source>
        <dbReference type="SAM" id="MobiDB-lite"/>
    </source>
</evidence>